<keyword evidence="3" id="KW-1185">Reference proteome</keyword>
<dbReference type="Proteomes" id="UP000703269">
    <property type="component" value="Unassembled WGS sequence"/>
</dbReference>
<feature type="region of interest" description="Disordered" evidence="1">
    <location>
        <begin position="30"/>
        <end position="58"/>
    </location>
</feature>
<feature type="compositionally biased region" description="Basic and acidic residues" evidence="1">
    <location>
        <begin position="48"/>
        <end position="58"/>
    </location>
</feature>
<feature type="compositionally biased region" description="Acidic residues" evidence="1">
    <location>
        <begin position="82"/>
        <end position="123"/>
    </location>
</feature>
<dbReference type="AlphaFoldDB" id="A0A9P3G0T1"/>
<reference evidence="2 3" key="1">
    <citation type="submission" date="2021-08" db="EMBL/GenBank/DDBJ databases">
        <title>Draft Genome Sequence of Phanerochaete sordida strain YK-624.</title>
        <authorList>
            <person name="Mori T."/>
            <person name="Dohra H."/>
            <person name="Suzuki T."/>
            <person name="Kawagishi H."/>
            <person name="Hirai H."/>
        </authorList>
    </citation>
    <scope>NUCLEOTIDE SEQUENCE [LARGE SCALE GENOMIC DNA]</scope>
    <source>
        <strain evidence="2 3">YK-624</strain>
    </source>
</reference>
<evidence type="ECO:0000313" key="2">
    <source>
        <dbReference type="EMBL" id="GJE85829.1"/>
    </source>
</evidence>
<comment type="caution">
    <text evidence="2">The sequence shown here is derived from an EMBL/GenBank/DDBJ whole genome shotgun (WGS) entry which is preliminary data.</text>
</comment>
<proteinExistence type="predicted"/>
<name>A0A9P3G0T1_9APHY</name>
<accession>A0A9P3G0T1</accession>
<feature type="region of interest" description="Disordered" evidence="1">
    <location>
        <begin position="76"/>
        <end position="129"/>
    </location>
</feature>
<gene>
    <name evidence="2" type="ORF">PsYK624_019080</name>
</gene>
<evidence type="ECO:0000256" key="1">
    <source>
        <dbReference type="SAM" id="MobiDB-lite"/>
    </source>
</evidence>
<dbReference type="EMBL" id="BPQB01000003">
    <property type="protein sequence ID" value="GJE85829.1"/>
    <property type="molecule type" value="Genomic_DNA"/>
</dbReference>
<protein>
    <submittedName>
        <fullName evidence="2">Uncharacterized protein</fullName>
    </submittedName>
</protein>
<dbReference type="OrthoDB" id="2802094at2759"/>
<organism evidence="2 3">
    <name type="scientific">Phanerochaete sordida</name>
    <dbReference type="NCBI Taxonomy" id="48140"/>
    <lineage>
        <taxon>Eukaryota</taxon>
        <taxon>Fungi</taxon>
        <taxon>Dikarya</taxon>
        <taxon>Basidiomycota</taxon>
        <taxon>Agaricomycotina</taxon>
        <taxon>Agaricomycetes</taxon>
        <taxon>Polyporales</taxon>
        <taxon>Phanerochaetaceae</taxon>
        <taxon>Phanerochaete</taxon>
    </lineage>
</organism>
<evidence type="ECO:0000313" key="3">
    <source>
        <dbReference type="Proteomes" id="UP000703269"/>
    </source>
</evidence>
<sequence>MPTTHSCGCTCACDPERTPEKVVHDAQKAVQEADQDLRDIRNSGASEEEIHNAEERRHGAQLALDAAYQLLISKTAHPKAELDDDEAIATDDEDDSDEEDSVDDVDFGAMNMEDDDDDDEDFVPSEAKH</sequence>